<keyword evidence="1" id="KW-0812">Transmembrane</keyword>
<evidence type="ECO:0000256" key="1">
    <source>
        <dbReference type="SAM" id="Phobius"/>
    </source>
</evidence>
<keyword evidence="1" id="KW-0472">Membrane</keyword>
<proteinExistence type="predicted"/>
<protein>
    <submittedName>
        <fullName evidence="2">Uncharacterized protein</fullName>
    </submittedName>
</protein>
<reference evidence="3" key="1">
    <citation type="journal article" date="2013" name="Nature">
        <title>Pan genome of the phytoplankton Emiliania underpins its global distribution.</title>
        <authorList>
            <person name="Read B.A."/>
            <person name="Kegel J."/>
            <person name="Klute M.J."/>
            <person name="Kuo A."/>
            <person name="Lefebvre S.C."/>
            <person name="Maumus F."/>
            <person name="Mayer C."/>
            <person name="Miller J."/>
            <person name="Monier A."/>
            <person name="Salamov A."/>
            <person name="Young J."/>
            <person name="Aguilar M."/>
            <person name="Claverie J.M."/>
            <person name="Frickenhaus S."/>
            <person name="Gonzalez K."/>
            <person name="Herman E.K."/>
            <person name="Lin Y.C."/>
            <person name="Napier J."/>
            <person name="Ogata H."/>
            <person name="Sarno A.F."/>
            <person name="Shmutz J."/>
            <person name="Schroeder D."/>
            <person name="de Vargas C."/>
            <person name="Verret F."/>
            <person name="von Dassow P."/>
            <person name="Valentin K."/>
            <person name="Van de Peer Y."/>
            <person name="Wheeler G."/>
            <person name="Dacks J.B."/>
            <person name="Delwiche C.F."/>
            <person name="Dyhrman S.T."/>
            <person name="Glockner G."/>
            <person name="John U."/>
            <person name="Richards T."/>
            <person name="Worden A.Z."/>
            <person name="Zhang X."/>
            <person name="Grigoriev I.V."/>
            <person name="Allen A.E."/>
            <person name="Bidle K."/>
            <person name="Borodovsky M."/>
            <person name="Bowler C."/>
            <person name="Brownlee C."/>
            <person name="Cock J.M."/>
            <person name="Elias M."/>
            <person name="Gladyshev V.N."/>
            <person name="Groth M."/>
            <person name="Guda C."/>
            <person name="Hadaegh A."/>
            <person name="Iglesias-Rodriguez M.D."/>
            <person name="Jenkins J."/>
            <person name="Jones B.M."/>
            <person name="Lawson T."/>
            <person name="Leese F."/>
            <person name="Lindquist E."/>
            <person name="Lobanov A."/>
            <person name="Lomsadze A."/>
            <person name="Malik S.B."/>
            <person name="Marsh M.E."/>
            <person name="Mackinder L."/>
            <person name="Mock T."/>
            <person name="Mueller-Roeber B."/>
            <person name="Pagarete A."/>
            <person name="Parker M."/>
            <person name="Probert I."/>
            <person name="Quesneville H."/>
            <person name="Raines C."/>
            <person name="Rensing S.A."/>
            <person name="Riano-Pachon D.M."/>
            <person name="Richier S."/>
            <person name="Rokitta S."/>
            <person name="Shiraiwa Y."/>
            <person name="Soanes D.M."/>
            <person name="van der Giezen M."/>
            <person name="Wahlund T.M."/>
            <person name="Williams B."/>
            <person name="Wilson W."/>
            <person name="Wolfe G."/>
            <person name="Wurch L.L."/>
        </authorList>
    </citation>
    <scope>NUCLEOTIDE SEQUENCE</scope>
</reference>
<accession>A0A0D3J063</accession>
<dbReference type="RefSeq" id="XP_005769327.1">
    <property type="nucleotide sequence ID" value="XM_005769270.1"/>
</dbReference>
<sequence length="148" mass="15222">MSCGLALAAAPCRTGLPLASRAVPIVASLQSSVGGGFVSAAVKMGEGLIAKAIRSPLISVAALLLLAVLALLKEKRAQAALIESGEASLEAACMLGDEDSCREYDEGVQATPRWKLEAALSKLPNTNVLGNKLAESPPPMGFTWGKSF</sequence>
<reference evidence="2" key="2">
    <citation type="submission" date="2024-10" db="UniProtKB">
        <authorList>
            <consortium name="EnsemblProtists"/>
        </authorList>
    </citation>
    <scope>IDENTIFICATION</scope>
</reference>
<dbReference type="GeneID" id="17263058"/>
<organism evidence="2 3">
    <name type="scientific">Emiliania huxleyi (strain CCMP1516)</name>
    <dbReference type="NCBI Taxonomy" id="280463"/>
    <lineage>
        <taxon>Eukaryota</taxon>
        <taxon>Haptista</taxon>
        <taxon>Haptophyta</taxon>
        <taxon>Prymnesiophyceae</taxon>
        <taxon>Isochrysidales</taxon>
        <taxon>Noelaerhabdaceae</taxon>
        <taxon>Emiliania</taxon>
    </lineage>
</organism>
<evidence type="ECO:0000313" key="3">
    <source>
        <dbReference type="Proteomes" id="UP000013827"/>
    </source>
</evidence>
<evidence type="ECO:0000313" key="2">
    <source>
        <dbReference type="EnsemblProtists" id="EOD16898"/>
    </source>
</evidence>
<name>A0A0D3J063_EMIH1</name>
<dbReference type="Proteomes" id="UP000013827">
    <property type="component" value="Unassembled WGS sequence"/>
</dbReference>
<keyword evidence="1" id="KW-1133">Transmembrane helix</keyword>
<dbReference type="KEGG" id="ehx:EMIHUDRAFT_436513"/>
<dbReference type="AlphaFoldDB" id="A0A0D3J063"/>
<dbReference type="PaxDb" id="2903-EOD16898"/>
<keyword evidence="3" id="KW-1185">Reference proteome</keyword>
<feature type="transmembrane region" description="Helical" evidence="1">
    <location>
        <begin position="52"/>
        <end position="72"/>
    </location>
</feature>
<dbReference type="HOGENOM" id="CLU_1809801_0_0_1"/>
<dbReference type="EnsemblProtists" id="EOD16898">
    <property type="protein sequence ID" value="EOD16898"/>
    <property type="gene ID" value="EMIHUDRAFT_436513"/>
</dbReference>